<evidence type="ECO:0000313" key="2">
    <source>
        <dbReference type="Proteomes" id="UP001597083"/>
    </source>
</evidence>
<sequence>MRSDGAEDDRPAESATATTLWGRTGGVAGLIQSSLPPTVLVISNSWWGVYPAIAAAVGAG</sequence>
<accession>A0ABW3CGU6</accession>
<proteinExistence type="predicted"/>
<gene>
    <name evidence="1" type="ORF">ACFQ07_15870</name>
</gene>
<name>A0ABW3CGU6_9ACTN</name>
<evidence type="ECO:0000313" key="1">
    <source>
        <dbReference type="EMBL" id="MFD0853715.1"/>
    </source>
</evidence>
<keyword evidence="2" id="KW-1185">Reference proteome</keyword>
<organism evidence="1 2">
    <name type="scientific">Actinomadura adrarensis</name>
    <dbReference type="NCBI Taxonomy" id="1819600"/>
    <lineage>
        <taxon>Bacteria</taxon>
        <taxon>Bacillati</taxon>
        <taxon>Actinomycetota</taxon>
        <taxon>Actinomycetes</taxon>
        <taxon>Streptosporangiales</taxon>
        <taxon>Thermomonosporaceae</taxon>
        <taxon>Actinomadura</taxon>
    </lineage>
</organism>
<evidence type="ECO:0008006" key="3">
    <source>
        <dbReference type="Google" id="ProtNLM"/>
    </source>
</evidence>
<dbReference type="Proteomes" id="UP001597083">
    <property type="component" value="Unassembled WGS sequence"/>
</dbReference>
<comment type="caution">
    <text evidence="1">The sequence shown here is derived from an EMBL/GenBank/DDBJ whole genome shotgun (WGS) entry which is preliminary data.</text>
</comment>
<reference evidence="2" key="1">
    <citation type="journal article" date="2019" name="Int. J. Syst. Evol. Microbiol.">
        <title>The Global Catalogue of Microorganisms (GCM) 10K type strain sequencing project: providing services to taxonomists for standard genome sequencing and annotation.</title>
        <authorList>
            <consortium name="The Broad Institute Genomics Platform"/>
            <consortium name="The Broad Institute Genome Sequencing Center for Infectious Disease"/>
            <person name="Wu L."/>
            <person name="Ma J."/>
        </authorList>
    </citation>
    <scope>NUCLEOTIDE SEQUENCE [LARGE SCALE GENOMIC DNA]</scope>
    <source>
        <strain evidence="2">JCM 31696</strain>
    </source>
</reference>
<protein>
    <recommendedName>
        <fullName evidence="3">MFS transporter</fullName>
    </recommendedName>
</protein>
<feature type="non-terminal residue" evidence="1">
    <location>
        <position position="60"/>
    </location>
</feature>
<dbReference type="EMBL" id="JBHTIR010002394">
    <property type="protein sequence ID" value="MFD0853715.1"/>
    <property type="molecule type" value="Genomic_DNA"/>
</dbReference>